<feature type="transmembrane region" description="Helical" evidence="8">
    <location>
        <begin position="419"/>
        <end position="441"/>
    </location>
</feature>
<sequence>MPFSPTMLSDTGARATPRSRLLRHPAQTVVAAFAVGNTIGTLLLMLPMARTGDGGAPFVTALFTSTSAVCVTGLVTVDTATYWTGFGQAVILGLIQVGGFGFMTMTTLLVLFIGRRLGLRSRIAAAAETKSGVGDVRTVLVGVFRITVIVEAVVALALTLRFWLGHGFGFLESLRLGGFHAVSAFNNAGFALFSDSLMSYLTDPWIQLPIVVAIVIGGLGFPVLLELLRRRARRHWSLHTQLTLFMTTILLVGGTVFMTLSEWGNDATIGTLNPAQKLLAGFVHAVQPRTAGFNAWDYGQATDETLLGTIMLMFVGGGSAGTAGGLKVTTFVVLFFVIVAEVRGEHDVVAFGRRIGDRTVRQAITVALLGVAAVVGSTMLLTQLTGLPFRDVLFETTSAFSTVGLSTGITAQVPESGQFVLAALMFLGRLGPVTLVSALALRKRGRRYTYPEGWPLIG</sequence>
<feature type="transmembrane region" description="Helical" evidence="8">
    <location>
        <begin position="205"/>
        <end position="228"/>
    </location>
</feature>
<evidence type="ECO:0000313" key="9">
    <source>
        <dbReference type="EMBL" id="TQJ14408.1"/>
    </source>
</evidence>
<dbReference type="PANTHER" id="PTHR32024:SF1">
    <property type="entry name" value="KTR SYSTEM POTASSIUM UPTAKE PROTEIN B"/>
    <property type="match status" value="1"/>
</dbReference>
<protein>
    <submittedName>
        <fullName evidence="10">Potassium uptake TrkH family protein</fullName>
    </submittedName>
</protein>
<dbReference type="Pfam" id="PF02386">
    <property type="entry name" value="TrkH"/>
    <property type="match status" value="1"/>
</dbReference>
<keyword evidence="11" id="KW-1185">Reference proteome</keyword>
<comment type="caution">
    <text evidence="10">The sequence shown here is derived from an EMBL/GenBank/DDBJ whole genome shotgun (WGS) entry which is preliminary data.</text>
</comment>
<dbReference type="AlphaFoldDB" id="A0A542EHL0"/>
<keyword evidence="5 8" id="KW-1133">Transmembrane helix</keyword>
<feature type="transmembrane region" description="Helical" evidence="8">
    <location>
        <begin position="26"/>
        <end position="46"/>
    </location>
</feature>
<gene>
    <name evidence="9" type="ORF">FB459_1868</name>
    <name evidence="10" type="ORF">FB459_2216</name>
</gene>
<evidence type="ECO:0000256" key="3">
    <source>
        <dbReference type="ARBA" id="ARBA00022475"/>
    </source>
</evidence>
<organism evidence="10 11">
    <name type="scientific">Yimella lutea</name>
    <dbReference type="NCBI Taxonomy" id="587872"/>
    <lineage>
        <taxon>Bacteria</taxon>
        <taxon>Bacillati</taxon>
        <taxon>Actinomycetota</taxon>
        <taxon>Actinomycetes</taxon>
        <taxon>Micrococcales</taxon>
        <taxon>Dermacoccaceae</taxon>
        <taxon>Yimella</taxon>
    </lineage>
</organism>
<evidence type="ECO:0000256" key="5">
    <source>
        <dbReference type="ARBA" id="ARBA00022989"/>
    </source>
</evidence>
<reference evidence="10 11" key="1">
    <citation type="submission" date="2019-06" db="EMBL/GenBank/DDBJ databases">
        <title>Sequencing the genomes of 1000 actinobacteria strains.</title>
        <authorList>
            <person name="Klenk H.-P."/>
        </authorList>
    </citation>
    <scope>NUCLEOTIDE SEQUENCE [LARGE SCALE GENOMIC DNA]</scope>
    <source>
        <strain evidence="10 11">DSM 19828</strain>
    </source>
</reference>
<feature type="transmembrane region" description="Helical" evidence="8">
    <location>
        <begin position="320"/>
        <end position="342"/>
    </location>
</feature>
<proteinExistence type="predicted"/>
<keyword evidence="6" id="KW-0406">Ion transport</keyword>
<accession>A0A542EHL0</accession>
<evidence type="ECO:0000313" key="11">
    <source>
        <dbReference type="Proteomes" id="UP000320806"/>
    </source>
</evidence>
<dbReference type="GO" id="GO:0005886">
    <property type="term" value="C:plasma membrane"/>
    <property type="evidence" value="ECO:0007669"/>
    <property type="project" value="UniProtKB-SubCell"/>
</dbReference>
<dbReference type="EMBL" id="VFMO01000001">
    <property type="protein sequence ID" value="TQJ14716.1"/>
    <property type="molecule type" value="Genomic_DNA"/>
</dbReference>
<dbReference type="GO" id="GO:0030001">
    <property type="term" value="P:metal ion transport"/>
    <property type="evidence" value="ECO:0007669"/>
    <property type="project" value="UniProtKB-ARBA"/>
</dbReference>
<evidence type="ECO:0000256" key="1">
    <source>
        <dbReference type="ARBA" id="ARBA00004651"/>
    </source>
</evidence>
<comment type="subcellular location">
    <subcellularLocation>
        <location evidence="1">Cell membrane</location>
        <topology evidence="1">Multi-pass membrane protein</topology>
    </subcellularLocation>
</comment>
<keyword evidence="7 8" id="KW-0472">Membrane</keyword>
<evidence type="ECO:0000256" key="8">
    <source>
        <dbReference type="SAM" id="Phobius"/>
    </source>
</evidence>
<dbReference type="InterPro" id="IPR003445">
    <property type="entry name" value="Cat_transpt"/>
</dbReference>
<dbReference type="GO" id="GO:0008324">
    <property type="term" value="F:monoatomic cation transmembrane transporter activity"/>
    <property type="evidence" value="ECO:0007669"/>
    <property type="project" value="InterPro"/>
</dbReference>
<keyword evidence="3" id="KW-1003">Cell membrane</keyword>
<evidence type="ECO:0000256" key="7">
    <source>
        <dbReference type="ARBA" id="ARBA00023136"/>
    </source>
</evidence>
<dbReference type="Proteomes" id="UP000320806">
    <property type="component" value="Unassembled WGS sequence"/>
</dbReference>
<feature type="transmembrane region" description="Helical" evidence="8">
    <location>
        <begin position="139"/>
        <end position="164"/>
    </location>
</feature>
<dbReference type="EMBL" id="VFMO01000001">
    <property type="protein sequence ID" value="TQJ14408.1"/>
    <property type="molecule type" value="Genomic_DNA"/>
</dbReference>
<dbReference type="PANTHER" id="PTHR32024">
    <property type="entry name" value="TRK SYSTEM POTASSIUM UPTAKE PROTEIN TRKG-RELATED"/>
    <property type="match status" value="1"/>
</dbReference>
<feature type="transmembrane region" description="Helical" evidence="8">
    <location>
        <begin position="240"/>
        <end position="260"/>
    </location>
</feature>
<evidence type="ECO:0000256" key="6">
    <source>
        <dbReference type="ARBA" id="ARBA00023065"/>
    </source>
</evidence>
<feature type="transmembrane region" description="Helical" evidence="8">
    <location>
        <begin position="58"/>
        <end position="77"/>
    </location>
</feature>
<evidence type="ECO:0000256" key="2">
    <source>
        <dbReference type="ARBA" id="ARBA00022448"/>
    </source>
</evidence>
<name>A0A542EHL0_9MICO</name>
<evidence type="ECO:0000313" key="10">
    <source>
        <dbReference type="EMBL" id="TQJ14716.1"/>
    </source>
</evidence>
<keyword evidence="4 8" id="KW-0812">Transmembrane</keyword>
<feature type="transmembrane region" description="Helical" evidence="8">
    <location>
        <begin position="89"/>
        <end position="113"/>
    </location>
</feature>
<feature type="transmembrane region" description="Helical" evidence="8">
    <location>
        <begin position="363"/>
        <end position="384"/>
    </location>
</feature>
<evidence type="ECO:0000256" key="4">
    <source>
        <dbReference type="ARBA" id="ARBA00022692"/>
    </source>
</evidence>
<keyword evidence="2" id="KW-0813">Transport</keyword>